<dbReference type="InterPro" id="IPR027993">
    <property type="entry name" value="DUF4495"/>
</dbReference>
<comment type="caution">
    <text evidence="1">The sequence shown here is derived from an EMBL/GenBank/DDBJ whole genome shotgun (WGS) entry which is preliminary data.</text>
</comment>
<name>A0ABD0R5B2_CIRMR</name>
<dbReference type="EMBL" id="JAMKFB020000005">
    <property type="protein sequence ID" value="KAL0192871.1"/>
    <property type="molecule type" value="Genomic_DNA"/>
</dbReference>
<reference evidence="1 2" key="1">
    <citation type="submission" date="2024-05" db="EMBL/GenBank/DDBJ databases">
        <title>Genome sequencing and assembly of Indian major carp, Cirrhinus mrigala (Hamilton, 1822).</title>
        <authorList>
            <person name="Mohindra V."/>
            <person name="Chowdhury L.M."/>
            <person name="Lal K."/>
            <person name="Jena J.K."/>
        </authorList>
    </citation>
    <scope>NUCLEOTIDE SEQUENCE [LARGE SCALE GENOMIC DNA]</scope>
    <source>
        <strain evidence="1">CM1030</strain>
        <tissue evidence="1">Blood</tissue>
    </source>
</reference>
<feature type="non-terminal residue" evidence="1">
    <location>
        <position position="72"/>
    </location>
</feature>
<protein>
    <submittedName>
        <fullName evidence="1">Uncharacterized protein</fullName>
    </submittedName>
</protein>
<dbReference type="PANTHER" id="PTHR33960:SF1">
    <property type="entry name" value="SIMILAR TO KIAA0825 PROTEIN"/>
    <property type="match status" value="1"/>
</dbReference>
<gene>
    <name evidence="1" type="ORF">M9458_011167</name>
</gene>
<evidence type="ECO:0000313" key="2">
    <source>
        <dbReference type="Proteomes" id="UP001529510"/>
    </source>
</evidence>
<dbReference type="AlphaFoldDB" id="A0ABD0R5B2"/>
<organism evidence="1 2">
    <name type="scientific">Cirrhinus mrigala</name>
    <name type="common">Mrigala</name>
    <dbReference type="NCBI Taxonomy" id="683832"/>
    <lineage>
        <taxon>Eukaryota</taxon>
        <taxon>Metazoa</taxon>
        <taxon>Chordata</taxon>
        <taxon>Craniata</taxon>
        <taxon>Vertebrata</taxon>
        <taxon>Euteleostomi</taxon>
        <taxon>Actinopterygii</taxon>
        <taxon>Neopterygii</taxon>
        <taxon>Teleostei</taxon>
        <taxon>Ostariophysi</taxon>
        <taxon>Cypriniformes</taxon>
        <taxon>Cyprinidae</taxon>
        <taxon>Labeoninae</taxon>
        <taxon>Labeonini</taxon>
        <taxon>Cirrhinus</taxon>
    </lineage>
</organism>
<sequence length="72" mass="8090">MDAFLPLAVAFREDSLLPVCSSYVEVCGHATSFLLTRLEERAGENLLILMASSAYIHQTLMHYQSQLKDSTR</sequence>
<keyword evidence="2" id="KW-1185">Reference proteome</keyword>
<evidence type="ECO:0000313" key="1">
    <source>
        <dbReference type="EMBL" id="KAL0192871.1"/>
    </source>
</evidence>
<proteinExistence type="predicted"/>
<dbReference type="Proteomes" id="UP001529510">
    <property type="component" value="Unassembled WGS sequence"/>
</dbReference>
<dbReference type="PANTHER" id="PTHR33960">
    <property type="entry name" value="SIMILAR TO KIAA0825 PROTEIN"/>
    <property type="match status" value="1"/>
</dbReference>
<accession>A0ABD0R5B2</accession>